<sequence>MTPSIVPAHTHALARLRAGKGTALLPTLLIAGMLTIIVVLFYGMATVQMRSSSGEVATHDVGTLQDMALNSAIGQLRAGSTEENSLWISQPGALRTYGLANGIASRIYKLYSAGEMVVSAASLTGASALNLENDLPTDWNSKPSVYADLNEPALDASGDLVFPILDPRAMDMANPTYPGSRTPEGFRYSTTLAASSKSVQGVRPAGVDPSSQRLPMPVRWVYVLRDGSMGVMEDSASPKFTPFVGHKQASAENPIVGRLAFWTDDESAKVNINTASEGLFWDTPRCVTGREVQFAEKPPVRNEVQRFGGHPATTCLSTIFYPGERLLPQPGEMLKKLENIYAVTPRVNADAGLMKGNNAPVTFDTDRLYASVDEFLLEDPSDESGEATSFSKRAVQQMFAGDEARLKRLRFFLTAESRAPETTASGMPRVSVWPVHYRPEAPNNKRTSFDNVSAFASTLGKHPFHFRRSGAASNMDDFSNYYNAEGTDEFGWGMIHNNYLAQYLIEGIKLPRQGYGKSIAEKYDGRFTSFASTPYNSGSAVVAMLEYIRQTNANDSTHSTKNVTPRVPVDAYSQASANWIGTDTLGQVAAVDMSYYSPPLNTDNKILKRNQDNDGHDRVWTTGIGREFTVSEFGLVFILAAEYPSDPTAAKVNPALVDLLKLQRGQRAIQVGVVAEGFAPAQGYTMIAPSTSFNVTGLEHLRITTDGFGTRNTGGAIVTPPLEQAPEVRWGTLLHNVSHLQYLCEIKPQESPLAGRNTTGNWWTGWGGSGGYWMYADSNANGGADTAAVPDLDVAADSLSSPAQYSRGYFLVPANATQMTISSVRAGSLVDRCLEIRVGNQRNGDYSSRRLLAEVPPNMIVPIPGKPLELANTFSKRYKNARTFSGNRFAKPEIIDGNDVVRTWVVRHGDYRLAYQRLREGAGAAGVDANKRLFVPHPAWDPTTLGGTGLVTAQLKPQIHAFTKAGGKPHKTGKPGSMWIPGVEYPPTFGNGSEDVTLVAGVNYNNQGATSDYRPDFVVNPVSPTFRANVPSNYPYSVNPSETRDWDNGTGIAPDGSYWNKPDDGATIYVGSIPPYFSAKPWDGVNINKRPVNQTTAPNQMIPSPVMFGSLSSAPSTGLQWTTFLFRPDITPGGHLGTKGHSTKGVMSGAPPDHAWLDWFWMPVVQPYPISEPFSTAGKINMNYRIVPFTNITRATGLHAVLKSEEMLAIPSSAGTTYKDYTKLSSNQNWRHYIDAEKTLLQWEAKFNLGEFFMNAGEVCEQFLVPKDEGISGTSASAIVARMKTYWDDHRLTGDNTLERPYANIYPRLTTRSNTFRVHFLVQTITKARSTDPQTFDKDRDSITGESQGDALVERAIDPNDPALKTDDYDYIGRARNGTLSVAKSLDTLYTWRIRNVRRFMR</sequence>
<name>A0A366HNJ6_9BACT</name>
<evidence type="ECO:0000256" key="1">
    <source>
        <dbReference type="SAM" id="Phobius"/>
    </source>
</evidence>
<organism evidence="2 3">
    <name type="scientific">Roseimicrobium gellanilyticum</name>
    <dbReference type="NCBI Taxonomy" id="748857"/>
    <lineage>
        <taxon>Bacteria</taxon>
        <taxon>Pseudomonadati</taxon>
        <taxon>Verrucomicrobiota</taxon>
        <taxon>Verrucomicrobiia</taxon>
        <taxon>Verrucomicrobiales</taxon>
        <taxon>Verrucomicrobiaceae</taxon>
        <taxon>Roseimicrobium</taxon>
    </lineage>
</organism>
<accession>A0A366HNJ6</accession>
<dbReference type="NCBIfam" id="TIGR02600">
    <property type="entry name" value="Verru_Chthon_A"/>
    <property type="match status" value="1"/>
</dbReference>
<dbReference type="EMBL" id="QNRR01000003">
    <property type="protein sequence ID" value="RBP45065.1"/>
    <property type="molecule type" value="Genomic_DNA"/>
</dbReference>
<keyword evidence="1" id="KW-0472">Membrane</keyword>
<dbReference type="RefSeq" id="WP_113958210.1">
    <property type="nucleotide sequence ID" value="NZ_QNRR01000003.1"/>
</dbReference>
<keyword evidence="1" id="KW-0812">Transmembrane</keyword>
<comment type="caution">
    <text evidence="2">The sequence shown here is derived from an EMBL/GenBank/DDBJ whole genome shotgun (WGS) entry which is preliminary data.</text>
</comment>
<dbReference type="Proteomes" id="UP000253426">
    <property type="component" value="Unassembled WGS sequence"/>
</dbReference>
<reference evidence="2 3" key="1">
    <citation type="submission" date="2018-06" db="EMBL/GenBank/DDBJ databases">
        <title>Genomic Encyclopedia of Type Strains, Phase IV (KMG-IV): sequencing the most valuable type-strain genomes for metagenomic binning, comparative biology and taxonomic classification.</title>
        <authorList>
            <person name="Goeker M."/>
        </authorList>
    </citation>
    <scope>NUCLEOTIDE SEQUENCE [LARGE SCALE GENOMIC DNA]</scope>
    <source>
        <strain evidence="2 3">DSM 25532</strain>
    </source>
</reference>
<proteinExistence type="predicted"/>
<dbReference type="OrthoDB" id="173946at2"/>
<gene>
    <name evidence="2" type="ORF">DES53_10360</name>
</gene>
<evidence type="ECO:0000313" key="2">
    <source>
        <dbReference type="EMBL" id="RBP45065.1"/>
    </source>
</evidence>
<feature type="transmembrane region" description="Helical" evidence="1">
    <location>
        <begin position="23"/>
        <end position="45"/>
    </location>
</feature>
<keyword evidence="3" id="KW-1185">Reference proteome</keyword>
<protein>
    <submittedName>
        <fullName evidence="2">Uncharacterized protein (TIGR02600 family)</fullName>
    </submittedName>
</protein>
<dbReference type="InterPro" id="IPR019840">
    <property type="entry name" value="Verru/Chthon_A"/>
</dbReference>
<evidence type="ECO:0000313" key="3">
    <source>
        <dbReference type="Proteomes" id="UP000253426"/>
    </source>
</evidence>
<keyword evidence="1" id="KW-1133">Transmembrane helix</keyword>